<name>A0A9P6KAP9_9FUNG</name>
<proteinExistence type="predicted"/>
<feature type="compositionally biased region" description="Polar residues" evidence="1">
    <location>
        <begin position="356"/>
        <end position="366"/>
    </location>
</feature>
<feature type="compositionally biased region" description="Low complexity" evidence="1">
    <location>
        <begin position="150"/>
        <end position="160"/>
    </location>
</feature>
<feature type="region of interest" description="Disordered" evidence="1">
    <location>
        <begin position="29"/>
        <end position="161"/>
    </location>
</feature>
<feature type="compositionally biased region" description="Pro residues" evidence="1">
    <location>
        <begin position="31"/>
        <end position="48"/>
    </location>
</feature>
<dbReference type="EMBL" id="JAABOA010004138">
    <property type="protein sequence ID" value="KAF9577988.1"/>
    <property type="molecule type" value="Genomic_DNA"/>
</dbReference>
<feature type="region of interest" description="Disordered" evidence="1">
    <location>
        <begin position="417"/>
        <end position="445"/>
    </location>
</feature>
<feature type="compositionally biased region" description="Low complexity" evidence="1">
    <location>
        <begin position="102"/>
        <end position="122"/>
    </location>
</feature>
<organism evidence="3 4">
    <name type="scientific">Lunasporangiospora selenospora</name>
    <dbReference type="NCBI Taxonomy" id="979761"/>
    <lineage>
        <taxon>Eukaryota</taxon>
        <taxon>Fungi</taxon>
        <taxon>Fungi incertae sedis</taxon>
        <taxon>Mucoromycota</taxon>
        <taxon>Mortierellomycotina</taxon>
        <taxon>Mortierellomycetes</taxon>
        <taxon>Mortierellales</taxon>
        <taxon>Mortierellaceae</taxon>
        <taxon>Lunasporangiospora</taxon>
    </lineage>
</organism>
<evidence type="ECO:0000256" key="2">
    <source>
        <dbReference type="SAM" id="Phobius"/>
    </source>
</evidence>
<keyword evidence="2" id="KW-0472">Membrane</keyword>
<feature type="compositionally biased region" description="Low complexity" evidence="1">
    <location>
        <begin position="51"/>
        <end position="64"/>
    </location>
</feature>
<feature type="compositionally biased region" description="Basic and acidic residues" evidence="1">
    <location>
        <begin position="65"/>
        <end position="79"/>
    </location>
</feature>
<dbReference type="CDD" id="cd12087">
    <property type="entry name" value="TM_EGFR-like"/>
    <property type="match status" value="1"/>
</dbReference>
<dbReference type="Proteomes" id="UP000780801">
    <property type="component" value="Unassembled WGS sequence"/>
</dbReference>
<feature type="region of interest" description="Disordered" evidence="1">
    <location>
        <begin position="345"/>
        <end position="366"/>
    </location>
</feature>
<feature type="compositionally biased region" description="Polar residues" evidence="1">
    <location>
        <begin position="135"/>
        <end position="149"/>
    </location>
</feature>
<keyword evidence="2" id="KW-1133">Transmembrane helix</keyword>
<keyword evidence="4" id="KW-1185">Reference proteome</keyword>
<sequence>MADAPTAMGAMGSDDECFFVIRPQVSRMMPWPRPLLPEPTDESPPPPSFVTESKSATSPKPTTTQKDKKPPPKTTEKKTKTTTTSEDSSTDRAIFTAIETTGSSGSISSSGSSSDSGASNGSATKTTSPEKETPVTPNIQFSPSTTEMLSPTLSSKSWSSGYGGGDEWLTGSTSLPSMATPTPGVTTTSCVGAPWHGLGDRDNEPAKGTSSSKTIEAALGTIGGCALAVVLIAVLILRRRHQKRRVGMMEDEEDEAHDLGNGAVVDEKAAMSAEARSNSTMTRATAGNTPIPLSLLDTPVPLASETGSGRVLADFRASLVPISVPPPAAIANDLHPGVGVSGTTSARSPLLYHQHGSGSTDSSRMTYSMSSKHSQASSVVRKYWAASMAARAERLTQEGQSLQHAYQDAAGVLHNGGITVGGDRTPSFGRDEEDDEGSRDSESRMADILRAGGYWQWDN</sequence>
<protein>
    <submittedName>
        <fullName evidence="3">Uncharacterized protein</fullName>
    </submittedName>
</protein>
<dbReference type="AlphaFoldDB" id="A0A9P6KAP9"/>
<comment type="caution">
    <text evidence="3">The sequence shown here is derived from an EMBL/GenBank/DDBJ whole genome shotgun (WGS) entry which is preliminary data.</text>
</comment>
<evidence type="ECO:0000256" key="1">
    <source>
        <dbReference type="SAM" id="MobiDB-lite"/>
    </source>
</evidence>
<feature type="transmembrane region" description="Helical" evidence="2">
    <location>
        <begin position="217"/>
        <end position="237"/>
    </location>
</feature>
<keyword evidence="2" id="KW-0812">Transmembrane</keyword>
<evidence type="ECO:0000313" key="3">
    <source>
        <dbReference type="EMBL" id="KAF9577988.1"/>
    </source>
</evidence>
<accession>A0A9P6KAP9</accession>
<reference evidence="3" key="1">
    <citation type="journal article" date="2020" name="Fungal Divers.">
        <title>Resolving the Mortierellaceae phylogeny through synthesis of multi-gene phylogenetics and phylogenomics.</title>
        <authorList>
            <person name="Vandepol N."/>
            <person name="Liber J."/>
            <person name="Desiro A."/>
            <person name="Na H."/>
            <person name="Kennedy M."/>
            <person name="Barry K."/>
            <person name="Grigoriev I.V."/>
            <person name="Miller A.N."/>
            <person name="O'Donnell K."/>
            <person name="Stajich J.E."/>
            <person name="Bonito G."/>
        </authorList>
    </citation>
    <scope>NUCLEOTIDE SEQUENCE</scope>
    <source>
        <strain evidence="3">KOD1015</strain>
    </source>
</reference>
<evidence type="ECO:0000313" key="4">
    <source>
        <dbReference type="Proteomes" id="UP000780801"/>
    </source>
</evidence>
<gene>
    <name evidence="3" type="ORF">BGW38_006473</name>
</gene>